<keyword evidence="10" id="KW-0223">Dioxygenase</keyword>
<accession>A0A818V5I9</accession>
<keyword evidence="6" id="KW-0677">Repeat</keyword>
<evidence type="ECO:0000256" key="4">
    <source>
        <dbReference type="ARBA" id="ARBA00012902"/>
    </source>
</evidence>
<dbReference type="Gene3D" id="3.30.40.10">
    <property type="entry name" value="Zinc/RING finger domain, C3HC4 (zinc finger)"/>
    <property type="match status" value="3"/>
</dbReference>
<dbReference type="PANTHER" id="PTHR10694:SF33">
    <property type="entry name" value="LYSINE-SPECIFIC DEMETHYLASE 5"/>
    <property type="match status" value="1"/>
</dbReference>
<evidence type="ECO:0000256" key="8">
    <source>
        <dbReference type="ARBA" id="ARBA00022833"/>
    </source>
</evidence>
<feature type="compositionally biased region" description="Basic and acidic residues" evidence="16">
    <location>
        <begin position="1276"/>
        <end position="1289"/>
    </location>
</feature>
<proteinExistence type="inferred from homology"/>
<dbReference type="InterPro" id="IPR003347">
    <property type="entry name" value="JmjC_dom"/>
</dbReference>
<dbReference type="CDD" id="cd15515">
    <property type="entry name" value="PHD1_KDM5A_like"/>
    <property type="match status" value="1"/>
</dbReference>
<dbReference type="PROSITE" id="PS50016">
    <property type="entry name" value="ZF_PHD_2"/>
    <property type="match status" value="2"/>
</dbReference>
<evidence type="ECO:0000256" key="2">
    <source>
        <dbReference type="ARBA" id="ARBA00004123"/>
    </source>
</evidence>
<feature type="compositionally biased region" description="Polar residues" evidence="16">
    <location>
        <begin position="1215"/>
        <end position="1224"/>
    </location>
</feature>
<dbReference type="FunFam" id="1.10.150.60:FF:000016">
    <property type="entry name" value="Putative Lysine-specific demethylase 5B"/>
    <property type="match status" value="1"/>
</dbReference>
<reference evidence="21" key="1">
    <citation type="submission" date="2021-02" db="EMBL/GenBank/DDBJ databases">
        <authorList>
            <person name="Nowell W R."/>
        </authorList>
    </citation>
    <scope>NUCLEOTIDE SEQUENCE</scope>
</reference>
<keyword evidence="12" id="KW-0408">Iron</keyword>
<dbReference type="InterPro" id="IPR019786">
    <property type="entry name" value="Zinc_finger_PHD-type_CS"/>
</dbReference>
<dbReference type="Pfam" id="PF02373">
    <property type="entry name" value="JmjC"/>
    <property type="match status" value="1"/>
</dbReference>
<dbReference type="Proteomes" id="UP000663823">
    <property type="component" value="Unassembled WGS sequence"/>
</dbReference>
<evidence type="ECO:0000256" key="9">
    <source>
        <dbReference type="ARBA" id="ARBA00022853"/>
    </source>
</evidence>
<dbReference type="Pfam" id="PF02375">
    <property type="entry name" value="JmjN"/>
    <property type="match status" value="1"/>
</dbReference>
<dbReference type="InterPro" id="IPR013637">
    <property type="entry name" value="Lys_sp_deMease-like_dom"/>
</dbReference>
<feature type="domain" description="PHD-type" evidence="17">
    <location>
        <begin position="1096"/>
        <end position="1145"/>
    </location>
</feature>
<evidence type="ECO:0000256" key="13">
    <source>
        <dbReference type="ARBA" id="ARBA00023242"/>
    </source>
</evidence>
<dbReference type="SUPFAM" id="SSF46774">
    <property type="entry name" value="ARID-like"/>
    <property type="match status" value="1"/>
</dbReference>
<comment type="caution">
    <text evidence="21">The sequence shown here is derived from an EMBL/GenBank/DDBJ whole genome shotgun (WGS) entry which is preliminary data.</text>
</comment>
<evidence type="ECO:0000256" key="10">
    <source>
        <dbReference type="ARBA" id="ARBA00022964"/>
    </source>
</evidence>
<evidence type="ECO:0000256" key="15">
    <source>
        <dbReference type="PROSITE-ProRule" id="PRU00146"/>
    </source>
</evidence>
<dbReference type="InterPro" id="IPR004198">
    <property type="entry name" value="Znf_C5HC2"/>
</dbReference>
<dbReference type="Pfam" id="PF00628">
    <property type="entry name" value="PHD"/>
    <property type="match status" value="2"/>
</dbReference>
<evidence type="ECO:0000259" key="20">
    <source>
        <dbReference type="PROSITE" id="PS51184"/>
    </source>
</evidence>
<name>A0A818V5I9_9BILA</name>
<dbReference type="InterPro" id="IPR001606">
    <property type="entry name" value="ARID_dom"/>
</dbReference>
<evidence type="ECO:0000256" key="12">
    <source>
        <dbReference type="ARBA" id="ARBA00023004"/>
    </source>
</evidence>
<evidence type="ECO:0000256" key="14">
    <source>
        <dbReference type="ARBA" id="ARBA00048734"/>
    </source>
</evidence>
<comment type="similarity">
    <text evidence="3">Belongs to the JARID1 histone demethylase family.</text>
</comment>
<dbReference type="SMART" id="SM01014">
    <property type="entry name" value="ARID"/>
    <property type="match status" value="1"/>
</dbReference>
<dbReference type="CDD" id="cd15610">
    <property type="entry name" value="PHD3_KDM5A_like"/>
    <property type="match status" value="1"/>
</dbReference>
<feature type="region of interest" description="Disordered" evidence="16">
    <location>
        <begin position="178"/>
        <end position="209"/>
    </location>
</feature>
<evidence type="ECO:0000313" key="22">
    <source>
        <dbReference type="Proteomes" id="UP000663823"/>
    </source>
</evidence>
<keyword evidence="13" id="KW-0539">Nucleus</keyword>
<protein>
    <recommendedName>
        <fullName evidence="4">[histone H3]-trimethyl-L-lysine(4) demethylase</fullName>
        <ecNumber evidence="4">1.14.11.67</ecNumber>
    </recommendedName>
</protein>
<feature type="region of interest" description="Disordered" evidence="16">
    <location>
        <begin position="1210"/>
        <end position="1231"/>
    </location>
</feature>
<dbReference type="EC" id="1.14.11.67" evidence="4"/>
<evidence type="ECO:0000256" key="6">
    <source>
        <dbReference type="ARBA" id="ARBA00022737"/>
    </source>
</evidence>
<evidence type="ECO:0000313" key="21">
    <source>
        <dbReference type="EMBL" id="CAF3707914.1"/>
    </source>
</evidence>
<feature type="domain" description="PHD-type" evidence="17">
    <location>
        <begin position="220"/>
        <end position="270"/>
    </location>
</feature>
<evidence type="ECO:0000259" key="17">
    <source>
        <dbReference type="PROSITE" id="PS50016"/>
    </source>
</evidence>
<feature type="compositionally biased region" description="Polar residues" evidence="16">
    <location>
        <begin position="178"/>
        <end position="199"/>
    </location>
</feature>
<comment type="catalytic activity">
    <reaction evidence="14">
        <text>N(6),N(6),N(6)-trimethyl-L-lysyl(4)-[histone H3] + 3 2-oxoglutarate + 3 O2 = L-lysyl(4)-[histone H3] + 3 formaldehyde + 3 succinate + 3 CO2</text>
        <dbReference type="Rhea" id="RHEA:60208"/>
        <dbReference type="Rhea" id="RHEA-COMP:15537"/>
        <dbReference type="Rhea" id="RHEA-COMP:15547"/>
        <dbReference type="ChEBI" id="CHEBI:15379"/>
        <dbReference type="ChEBI" id="CHEBI:16526"/>
        <dbReference type="ChEBI" id="CHEBI:16810"/>
        <dbReference type="ChEBI" id="CHEBI:16842"/>
        <dbReference type="ChEBI" id="CHEBI:29969"/>
        <dbReference type="ChEBI" id="CHEBI:30031"/>
        <dbReference type="ChEBI" id="CHEBI:61961"/>
        <dbReference type="EC" id="1.14.11.67"/>
    </reaction>
</comment>
<keyword evidence="7 15" id="KW-0863">Zinc-finger</keyword>
<dbReference type="SUPFAM" id="SSF57903">
    <property type="entry name" value="FYVE/PHD zinc finger"/>
    <property type="match status" value="3"/>
</dbReference>
<dbReference type="Pfam" id="PF08429">
    <property type="entry name" value="PLU-1"/>
    <property type="match status" value="1"/>
</dbReference>
<dbReference type="InterPro" id="IPR048615">
    <property type="entry name" value="KDM5_C-hel"/>
</dbReference>
<keyword evidence="8" id="KW-0862">Zinc</keyword>
<dbReference type="Pfam" id="PF21323">
    <property type="entry name" value="KDM5_C-hel"/>
    <property type="match status" value="1"/>
</dbReference>
<dbReference type="GO" id="GO:0008270">
    <property type="term" value="F:zinc ion binding"/>
    <property type="evidence" value="ECO:0007669"/>
    <property type="project" value="UniProtKB-KW"/>
</dbReference>
<keyword evidence="9" id="KW-0156">Chromatin regulator</keyword>
<evidence type="ECO:0000256" key="3">
    <source>
        <dbReference type="ARBA" id="ARBA00006801"/>
    </source>
</evidence>
<dbReference type="SMART" id="SM00501">
    <property type="entry name" value="BRIGHT"/>
    <property type="match status" value="1"/>
</dbReference>
<dbReference type="GO" id="GO:0003677">
    <property type="term" value="F:DNA binding"/>
    <property type="evidence" value="ECO:0007669"/>
    <property type="project" value="InterPro"/>
</dbReference>
<evidence type="ECO:0000256" key="7">
    <source>
        <dbReference type="ARBA" id="ARBA00022771"/>
    </source>
</evidence>
<sequence length="1455" mass="168139">MNIENYISPPEAPIFYPTCDEFIDPLEYIEKIRPIASRSGLCKIIPPKEWQPPFCINLDEFRFTPRIQRINELEAGTRAKIKFYERLTKLFESQGLKLKIPTVEKETLDLAKLHKIVKEEGGYDMCCSQKKWANVARKMNFHDTQTNRVLKQHYEKLLLSYDVYETGIYEEQTDISTQNDLKKGNNSKTVVESNGTMKNGNKRKDISPPSITNNIDPFANFVCKSCTRGDDDSYLLICDICDNCYHTYCLIPALIEIPRGQWRCPKCVAQLYHTATPTDAYGFEQSGKEYTLGEFGAMADEFKRNYFKKPLSEISCDDVEQEFWRILSLPDASVKIEYGADLQTGELGSGFPTTRTKDLTENDKKYLNSPWNLNNFACHYKSVLRYINADISGMKVPWAYVGMCFACFCWHVEDHWSYSINYLHWGEPKTWYGVPGSSAEKLENCMKSYAPELFSKTPDLLHHLVTTMNPSVLMHDGVPVVRTHQHAGEFVITFPRAYHAGFNQGFNFAEANNFCPADWLPMGRCAMDHYKEMKRYSVFSHDELICKLASECQYLDPAIGDATKFELDYIVKQEKNSRKLAYEQGVTDGDRVCFELMPDDERQCDACKTTCFLSAISCLCKPNNLVCINHVDQLCSCSPKKYCLWYRYTIDEMSNMLDALRERLDLCQKWKILVNRLISNDHQNVIDFNDIEKHTTSGVLCLRDDIRIKMEEKLAEAIEYRQMAKNILKRITSKDELIENNNNDDDLNKKKKNFNDENKVTLNDINQLKNRVKSIGITFNEMKTIQNILTDCLHYQDEIKTLLQLDKLQSTDIYSNYIERSNQYHIELPIIERLKLFYQASIWYELVQKTLNRTISPSKLRSLISSGQTFQALHQQIQQKINELQIQLQQLEYWDEKSRQLTKEEPRPTLNTLEQFVKSADEANIHLNSIDKIKTLISECHIWNEKFEQMQQGEHYPFLSSYEQLYEHARHFHIDLEPLKLIEQTILQARSWLEKTQTVFRRPDSNLTLIEMITPRISVAPKTITKKRQASKRITGDGPINESIGILDDTIAKVLASDENDPKTVYKVYREATMKEIECLNELRENNQKKRFDLSLTYCICEKPYSELMLQCDLCNEYYHRHCLPYHGSDVNTSVWWICDFCIRSRRPRLQDVVKLLANLQKLTVRLPEGEILQCLTERAIAWQEKAEAFLASPVLRELSTVKQENKNIKDEFVNDSNKQQSRNFESETSRPLNNLAENQLENLLIEGGLLEIYVDQIKLLTKLVNSSRRSNLSSDKPKNARSQTEKPKSTIIRKRKSYEILSKTEKTVRRKRSRKSILSDQRLSDNQLGTSAPVVYISSMIDIQQTSIKSSPKSDIDHDNNPLLISDDDNDQTKKGTIVGGVEDECAVDGGTCLKPSGSSIKWVCCDACERWFHLVCVGLTSVKKKEEFKCARCKQLSISTVSSSTSTSTIIVA</sequence>
<dbReference type="InterPro" id="IPR036431">
    <property type="entry name" value="ARID_dom_sf"/>
</dbReference>
<evidence type="ECO:0000256" key="11">
    <source>
        <dbReference type="ARBA" id="ARBA00023002"/>
    </source>
</evidence>
<dbReference type="Gene3D" id="1.10.150.60">
    <property type="entry name" value="ARID DNA-binding domain"/>
    <property type="match status" value="1"/>
</dbReference>
<dbReference type="Pfam" id="PF01388">
    <property type="entry name" value="ARID"/>
    <property type="match status" value="1"/>
</dbReference>
<evidence type="ECO:0000256" key="1">
    <source>
        <dbReference type="ARBA" id="ARBA00001954"/>
    </source>
</evidence>
<dbReference type="PROSITE" id="PS51184">
    <property type="entry name" value="JMJC"/>
    <property type="match status" value="1"/>
</dbReference>
<dbReference type="EMBL" id="CAJOAX010001347">
    <property type="protein sequence ID" value="CAF3707914.1"/>
    <property type="molecule type" value="Genomic_DNA"/>
</dbReference>
<comment type="cofactor">
    <cofactor evidence="1">
        <name>Fe(2+)</name>
        <dbReference type="ChEBI" id="CHEBI:29033"/>
    </cofactor>
</comment>
<feature type="domain" description="JmjC" evidence="20">
    <location>
        <begin position="365"/>
        <end position="531"/>
    </location>
</feature>
<keyword evidence="11" id="KW-0560">Oxidoreductase</keyword>
<dbReference type="Gene3D" id="2.60.120.650">
    <property type="entry name" value="Cupin"/>
    <property type="match status" value="1"/>
</dbReference>
<evidence type="ECO:0000256" key="16">
    <source>
        <dbReference type="SAM" id="MobiDB-lite"/>
    </source>
</evidence>
<dbReference type="InterPro" id="IPR011011">
    <property type="entry name" value="Znf_FYVE_PHD"/>
</dbReference>
<comment type="subcellular location">
    <subcellularLocation>
        <location evidence="2">Nucleus</location>
    </subcellularLocation>
</comment>
<dbReference type="PROSITE" id="PS51183">
    <property type="entry name" value="JMJN"/>
    <property type="match status" value="1"/>
</dbReference>
<dbReference type="InterPro" id="IPR001965">
    <property type="entry name" value="Znf_PHD"/>
</dbReference>
<evidence type="ECO:0000259" key="19">
    <source>
        <dbReference type="PROSITE" id="PS51183"/>
    </source>
</evidence>
<dbReference type="InterPro" id="IPR019787">
    <property type="entry name" value="Znf_PHD-finger"/>
</dbReference>
<dbReference type="GO" id="GO:0005634">
    <property type="term" value="C:nucleus"/>
    <property type="evidence" value="ECO:0007669"/>
    <property type="project" value="UniProtKB-SubCell"/>
</dbReference>
<dbReference type="SMART" id="SM00545">
    <property type="entry name" value="JmjN"/>
    <property type="match status" value="1"/>
</dbReference>
<dbReference type="PROSITE" id="PS51011">
    <property type="entry name" value="ARID"/>
    <property type="match status" value="1"/>
</dbReference>
<dbReference type="SUPFAM" id="SSF51197">
    <property type="entry name" value="Clavaminate synthase-like"/>
    <property type="match status" value="1"/>
</dbReference>
<dbReference type="PANTHER" id="PTHR10694">
    <property type="entry name" value="LYSINE-SPECIFIC DEMETHYLASE"/>
    <property type="match status" value="1"/>
</dbReference>
<dbReference type="SMART" id="SM00249">
    <property type="entry name" value="PHD"/>
    <property type="match status" value="3"/>
</dbReference>
<evidence type="ECO:0000259" key="18">
    <source>
        <dbReference type="PROSITE" id="PS51011"/>
    </source>
</evidence>
<dbReference type="SMART" id="SM00558">
    <property type="entry name" value="JmjC"/>
    <property type="match status" value="1"/>
</dbReference>
<dbReference type="GO" id="GO:0006355">
    <property type="term" value="P:regulation of DNA-templated transcription"/>
    <property type="evidence" value="ECO:0007669"/>
    <property type="project" value="TreeGrafter"/>
</dbReference>
<keyword evidence="5" id="KW-0479">Metal-binding</keyword>
<dbReference type="InterPro" id="IPR013083">
    <property type="entry name" value="Znf_RING/FYVE/PHD"/>
</dbReference>
<dbReference type="Pfam" id="PF02928">
    <property type="entry name" value="zf-C5HC2"/>
    <property type="match status" value="1"/>
</dbReference>
<feature type="region of interest" description="Disordered" evidence="16">
    <location>
        <begin position="1269"/>
        <end position="1297"/>
    </location>
</feature>
<feature type="domain" description="ARID" evidence="18">
    <location>
        <begin position="77"/>
        <end position="166"/>
    </location>
</feature>
<dbReference type="InterPro" id="IPR003349">
    <property type="entry name" value="JmjN"/>
</dbReference>
<dbReference type="GO" id="GO:0034647">
    <property type="term" value="F:histone H3K4me/H3K4me2/H3K4me3 demethylase activity"/>
    <property type="evidence" value="ECO:0007669"/>
    <property type="project" value="UniProtKB-EC"/>
</dbReference>
<dbReference type="GO" id="GO:0000785">
    <property type="term" value="C:chromatin"/>
    <property type="evidence" value="ECO:0007669"/>
    <property type="project" value="TreeGrafter"/>
</dbReference>
<evidence type="ECO:0000256" key="5">
    <source>
        <dbReference type="ARBA" id="ARBA00022723"/>
    </source>
</evidence>
<gene>
    <name evidence="21" type="ORF">OTI717_LOCUS12977</name>
</gene>
<dbReference type="PROSITE" id="PS01359">
    <property type="entry name" value="ZF_PHD_1"/>
    <property type="match status" value="2"/>
</dbReference>
<organism evidence="21 22">
    <name type="scientific">Rotaria sordida</name>
    <dbReference type="NCBI Taxonomy" id="392033"/>
    <lineage>
        <taxon>Eukaryota</taxon>
        <taxon>Metazoa</taxon>
        <taxon>Spiralia</taxon>
        <taxon>Gnathifera</taxon>
        <taxon>Rotifera</taxon>
        <taxon>Eurotatoria</taxon>
        <taxon>Bdelloidea</taxon>
        <taxon>Philodinida</taxon>
        <taxon>Philodinidae</taxon>
        <taxon>Rotaria</taxon>
    </lineage>
</organism>
<feature type="domain" description="JmjN" evidence="19">
    <location>
        <begin position="12"/>
        <end position="53"/>
    </location>
</feature>